<dbReference type="SUPFAM" id="SSF55486">
    <property type="entry name" value="Metalloproteases ('zincins'), catalytic domain"/>
    <property type="match status" value="1"/>
</dbReference>
<evidence type="ECO:0000256" key="2">
    <source>
        <dbReference type="ARBA" id="ARBA00022723"/>
    </source>
</evidence>
<dbReference type="PANTHER" id="PTHR11804:SF45">
    <property type="entry name" value="SIMILAR TO OLIGOENDOPEPTIDASE"/>
    <property type="match status" value="1"/>
</dbReference>
<comment type="cofactor">
    <cofactor evidence="6">
        <name>Zn(2+)</name>
        <dbReference type="ChEBI" id="CHEBI:29105"/>
    </cofactor>
    <text evidence="6">Binds 1 zinc ion.</text>
</comment>
<dbReference type="InterPro" id="IPR034009">
    <property type="entry name" value="M3B_PepF_4"/>
</dbReference>
<dbReference type="GO" id="GO:0004222">
    <property type="term" value="F:metalloendopeptidase activity"/>
    <property type="evidence" value="ECO:0007669"/>
    <property type="project" value="UniProtKB-UniRule"/>
</dbReference>
<evidence type="ECO:0000256" key="5">
    <source>
        <dbReference type="ARBA" id="ARBA00023049"/>
    </source>
</evidence>
<dbReference type="Gene3D" id="1.10.1370.20">
    <property type="entry name" value="Oligoendopeptidase f, C-terminal domain"/>
    <property type="match status" value="1"/>
</dbReference>
<organism evidence="9 10">
    <name type="scientific">[Clostridium] fimetarium</name>
    <dbReference type="NCBI Taxonomy" id="99656"/>
    <lineage>
        <taxon>Bacteria</taxon>
        <taxon>Bacillati</taxon>
        <taxon>Bacillota</taxon>
        <taxon>Clostridia</taxon>
        <taxon>Lachnospirales</taxon>
        <taxon>Lachnospiraceae</taxon>
    </lineage>
</organism>
<dbReference type="Proteomes" id="UP000199701">
    <property type="component" value="Unassembled WGS sequence"/>
</dbReference>
<dbReference type="Pfam" id="PF08439">
    <property type="entry name" value="Peptidase_M3_N"/>
    <property type="match status" value="1"/>
</dbReference>
<dbReference type="EMBL" id="FOJI01000022">
    <property type="protein sequence ID" value="SEW44233.1"/>
    <property type="molecule type" value="Genomic_DNA"/>
</dbReference>
<protein>
    <recommendedName>
        <fullName evidence="6">Oligopeptidase F</fullName>
        <ecNumber evidence="6">3.4.24.-</ecNumber>
    </recommendedName>
</protein>
<dbReference type="Pfam" id="PF01432">
    <property type="entry name" value="Peptidase_M3"/>
    <property type="match status" value="1"/>
</dbReference>
<dbReference type="InterPro" id="IPR001567">
    <property type="entry name" value="Pept_M3A_M3B_dom"/>
</dbReference>
<gene>
    <name evidence="9" type="ORF">SAMN05421659_12219</name>
</gene>
<evidence type="ECO:0000256" key="4">
    <source>
        <dbReference type="ARBA" id="ARBA00022833"/>
    </source>
</evidence>
<evidence type="ECO:0000256" key="3">
    <source>
        <dbReference type="ARBA" id="ARBA00022801"/>
    </source>
</evidence>
<keyword evidence="1 6" id="KW-0645">Protease</keyword>
<dbReference type="InterPro" id="IPR045090">
    <property type="entry name" value="Pept_M3A_M3B"/>
</dbReference>
<reference evidence="9 10" key="1">
    <citation type="submission" date="2016-10" db="EMBL/GenBank/DDBJ databases">
        <authorList>
            <person name="de Groot N.N."/>
        </authorList>
    </citation>
    <scope>NUCLEOTIDE SEQUENCE [LARGE SCALE GENOMIC DNA]</scope>
    <source>
        <strain evidence="9 10">DSM 9179</strain>
    </source>
</reference>
<dbReference type="NCBIfam" id="TIGR00181">
    <property type="entry name" value="pepF"/>
    <property type="match status" value="1"/>
</dbReference>
<comment type="function">
    <text evidence="6">Has oligopeptidase activity and degrades a variety of small bioactive peptides.</text>
</comment>
<dbReference type="EC" id="3.4.24.-" evidence="6"/>
<name>A0A1I0RST3_9FIRM</name>
<keyword evidence="2 6" id="KW-0479">Metal-binding</keyword>
<evidence type="ECO:0000313" key="9">
    <source>
        <dbReference type="EMBL" id="SEW44233.1"/>
    </source>
</evidence>
<dbReference type="GO" id="GO:0006518">
    <property type="term" value="P:peptide metabolic process"/>
    <property type="evidence" value="ECO:0007669"/>
    <property type="project" value="TreeGrafter"/>
</dbReference>
<dbReference type="InterPro" id="IPR004438">
    <property type="entry name" value="Peptidase_M3B"/>
</dbReference>
<keyword evidence="3 6" id="KW-0378">Hydrolase</keyword>
<dbReference type="OrthoDB" id="9766487at2"/>
<keyword evidence="4 6" id="KW-0862">Zinc</keyword>
<dbReference type="RefSeq" id="WP_092457610.1">
    <property type="nucleotide sequence ID" value="NZ_FOJI01000022.1"/>
</dbReference>
<feature type="domain" description="Oligopeptidase F N-terminal" evidence="8">
    <location>
        <begin position="115"/>
        <end position="181"/>
    </location>
</feature>
<evidence type="ECO:0000259" key="8">
    <source>
        <dbReference type="Pfam" id="PF08439"/>
    </source>
</evidence>
<comment type="similarity">
    <text evidence="6">Belongs to the peptidase M3B family.</text>
</comment>
<evidence type="ECO:0000256" key="1">
    <source>
        <dbReference type="ARBA" id="ARBA00022670"/>
    </source>
</evidence>
<proteinExistence type="inferred from homology"/>
<feature type="domain" description="Peptidase M3A/M3B catalytic" evidence="7">
    <location>
        <begin position="206"/>
        <end position="583"/>
    </location>
</feature>
<evidence type="ECO:0000259" key="7">
    <source>
        <dbReference type="Pfam" id="PF01432"/>
    </source>
</evidence>
<dbReference type="STRING" id="99656.SAMN05421659_12219"/>
<dbReference type="GO" id="GO:0006508">
    <property type="term" value="P:proteolysis"/>
    <property type="evidence" value="ECO:0007669"/>
    <property type="project" value="UniProtKB-KW"/>
</dbReference>
<keyword evidence="5 6" id="KW-0482">Metalloprotease</keyword>
<dbReference type="GO" id="GO:0046872">
    <property type="term" value="F:metal ion binding"/>
    <property type="evidence" value="ECO:0007669"/>
    <property type="project" value="UniProtKB-UniRule"/>
</dbReference>
<dbReference type="InterPro" id="IPR013647">
    <property type="entry name" value="OligopepF_N_dom"/>
</dbReference>
<dbReference type="AlphaFoldDB" id="A0A1I0RST3"/>
<dbReference type="PANTHER" id="PTHR11804">
    <property type="entry name" value="PROTEASE M3 THIMET OLIGOPEPTIDASE-RELATED"/>
    <property type="match status" value="1"/>
</dbReference>
<sequence length="604" mass="69079">MENVIIKRKDVDINLTWDLTSIFKTNDEFVVALENMNRLTSEIEMEYRGKINTAKSINSCLDLYGKVTELICLTSNYVELAVSVDYSNNDNQARYVETRNKISDVLSRLSFIKSELMESLDEEIDKAIYSSKKNAVYLEDIKKEKAYALHPEVERVLSALSNTLDAPYHIYEQTKLADMDFPLFVVDGKTYPLGYAMFENEYEYEINTKVRREAFNVFSNKLKEYQYTTAAAYQTQVQKEKTIANLRGFNSVFDSLLFSQKVDRNLYNRQIDLIMEKLAPHMRKYAKLLKSIHKLDKMTFADLKIAVDPEYDPTVTIEGSKAYMEGALNVLGDDYLDMVKSAYNDRWIDFAQNKGKSTGGFCSSPYGKNSFILLSWSEKMAEVFTLAHELGHAGHFRLCNEAQNIFDTEVSTYFVEAPSTLNELLMANYLLSTSQDKRFRRWVLSSMIGHTYYHNFVTHLLEAAYQREVYKILDEGGSVQADTLSKINKDVLEKFWGDAVDIVDGAELTWMRQPHYYMGLYSYTYSAGLTIATQVSKRILNEGQPAILDWLEVLKAGSTKTPVELAKMAGVDITTDQPLLDTIEYIGSVIDEIIDLTNGMAVKE</sequence>
<dbReference type="InterPro" id="IPR042088">
    <property type="entry name" value="OligoPept_F_C"/>
</dbReference>
<dbReference type="CDD" id="cd09609">
    <property type="entry name" value="M3B_PepF"/>
    <property type="match status" value="1"/>
</dbReference>
<dbReference type="Gene3D" id="1.20.140.70">
    <property type="entry name" value="Oligopeptidase f, N-terminal domain"/>
    <property type="match status" value="1"/>
</dbReference>
<evidence type="ECO:0000256" key="6">
    <source>
        <dbReference type="RuleBase" id="RU368091"/>
    </source>
</evidence>
<evidence type="ECO:0000313" key="10">
    <source>
        <dbReference type="Proteomes" id="UP000199701"/>
    </source>
</evidence>
<keyword evidence="10" id="KW-1185">Reference proteome</keyword>
<accession>A0A1I0RST3</accession>